<dbReference type="Proteomes" id="UP001597260">
    <property type="component" value="Unassembled WGS sequence"/>
</dbReference>
<name>A0ABW3YCT4_9ACTN</name>
<organism evidence="1 2">
    <name type="scientific">Micromonospora sonneratiae</name>
    <dbReference type="NCBI Taxonomy" id="1184706"/>
    <lineage>
        <taxon>Bacteria</taxon>
        <taxon>Bacillati</taxon>
        <taxon>Actinomycetota</taxon>
        <taxon>Actinomycetes</taxon>
        <taxon>Micromonosporales</taxon>
        <taxon>Micromonosporaceae</taxon>
        <taxon>Micromonospora</taxon>
    </lineage>
</organism>
<proteinExistence type="predicted"/>
<dbReference type="RefSeq" id="WP_377569862.1">
    <property type="nucleotide sequence ID" value="NZ_JBHTMP010000013.1"/>
</dbReference>
<evidence type="ECO:0000313" key="2">
    <source>
        <dbReference type="Proteomes" id="UP001597260"/>
    </source>
</evidence>
<evidence type="ECO:0000313" key="1">
    <source>
        <dbReference type="EMBL" id="MFD1321660.1"/>
    </source>
</evidence>
<sequence>MTLGMFSPPVVVCDHCEGRTRMLQLCRCVQWGNRFLVDADDGQLADGQAYQGCEQCGGSGYVAYDCHPCRRTGQRRAQLVLTVANLDTGAVRSANVVPGGMEPRRNVGGRWELALTPIIAALAAEVGAVECRDGYGLGNIGDYSILLPTDWRPGLPLAERQRLEGEAIARHTWHPWRLYHGRLTPTPARDLAAELGRLCHLADLLCLDLVVEVRRARHGGLAWDIRYELPDGGVPTETRRWSDDLRKAVAAATVQDAMHGLADRARTAPAYYLRPNRPQRLGPPTVDLDQLEQRVHADLDGIAGSAPGAQAIWRDGRWRHTRLCHADTIEVMTEQSTGQVVRRSVTTLVRAWEPPAPGWQGEPIPYDPCPDCAPEHRLRPCLCTLGNQSPDPDCPGCSGAGVAPTRMRCHTCRDSHRNYRGAVVTLTDLGDATVHLNWLVPEEPTEVPQVGNQPGGKPIFQLPVCYQLRHWAEIIEARAADLTFLDGDHDIGQDLREGTVTVNQLGIDPVARYITEACGGHPAARMLVSAVTPAGMPLTGLIRLVLGLHQTLVLTLEDHRFNEGDPALIHGEGWNVEMTPPERAIRPDLMPLQRSPEAAAAYFLEYLENATDNSVPEDPQQGIPVPQTPEPAPLVEDPVPLIRRLAQHHAGQPVSIRYHHTGCHLYVHEAGLPGQPHSGSVRHLVSARTAAIALNALGLGRP</sequence>
<accession>A0ABW3YCT4</accession>
<gene>
    <name evidence="1" type="ORF">ACFQ4H_11235</name>
</gene>
<comment type="caution">
    <text evidence="1">The sequence shown here is derived from an EMBL/GenBank/DDBJ whole genome shotgun (WGS) entry which is preliminary data.</text>
</comment>
<keyword evidence="2" id="KW-1185">Reference proteome</keyword>
<reference evidence="2" key="1">
    <citation type="journal article" date="2019" name="Int. J. Syst. Evol. Microbiol.">
        <title>The Global Catalogue of Microorganisms (GCM) 10K type strain sequencing project: providing services to taxonomists for standard genome sequencing and annotation.</title>
        <authorList>
            <consortium name="The Broad Institute Genomics Platform"/>
            <consortium name="The Broad Institute Genome Sequencing Center for Infectious Disease"/>
            <person name="Wu L."/>
            <person name="Ma J."/>
        </authorList>
    </citation>
    <scope>NUCLEOTIDE SEQUENCE [LARGE SCALE GENOMIC DNA]</scope>
    <source>
        <strain evidence="2">JCM 31037</strain>
    </source>
</reference>
<dbReference type="EMBL" id="JBHTMP010000013">
    <property type="protein sequence ID" value="MFD1321660.1"/>
    <property type="molecule type" value="Genomic_DNA"/>
</dbReference>
<protein>
    <submittedName>
        <fullName evidence="1">Uncharacterized protein</fullName>
    </submittedName>
</protein>